<name>A0A2A2TMW3_9CYAN</name>
<dbReference type="InterPro" id="IPR013424">
    <property type="entry name" value="Ice-binding_C"/>
</dbReference>
<dbReference type="NCBIfam" id="TIGR02595">
    <property type="entry name" value="PEP_CTERM"/>
    <property type="match status" value="1"/>
</dbReference>
<evidence type="ECO:0000313" key="1">
    <source>
        <dbReference type="EMBL" id="PAX59790.1"/>
    </source>
</evidence>
<dbReference type="RefSeq" id="WP_095720689.1">
    <property type="nucleotide sequence ID" value="NZ_NTFS01000035.1"/>
</dbReference>
<evidence type="ECO:0000313" key="2">
    <source>
        <dbReference type="Proteomes" id="UP000218238"/>
    </source>
</evidence>
<organism evidence="1 2">
    <name type="scientific">Brunnivagina elsteri CCALA 953</name>
    <dbReference type="NCBI Taxonomy" id="987040"/>
    <lineage>
        <taxon>Bacteria</taxon>
        <taxon>Bacillati</taxon>
        <taxon>Cyanobacteriota</taxon>
        <taxon>Cyanophyceae</taxon>
        <taxon>Nostocales</taxon>
        <taxon>Calotrichaceae</taxon>
        <taxon>Brunnivagina</taxon>
    </lineage>
</organism>
<dbReference type="AlphaFoldDB" id="A0A2A2TMW3"/>
<protein>
    <recommendedName>
        <fullName evidence="3">PEP-CTERM sorting domain-containing protein</fullName>
    </recommendedName>
</protein>
<comment type="caution">
    <text evidence="1">The sequence shown here is derived from an EMBL/GenBank/DDBJ whole genome shotgun (WGS) entry which is preliminary data.</text>
</comment>
<accession>A0A2A2TMW3</accession>
<evidence type="ECO:0008006" key="3">
    <source>
        <dbReference type="Google" id="ProtNLM"/>
    </source>
</evidence>
<keyword evidence="2" id="KW-1185">Reference proteome</keyword>
<dbReference type="Proteomes" id="UP000218238">
    <property type="component" value="Unassembled WGS sequence"/>
</dbReference>
<dbReference type="EMBL" id="NTFS01000035">
    <property type="protein sequence ID" value="PAX59790.1"/>
    <property type="molecule type" value="Genomic_DNA"/>
</dbReference>
<sequence length="263" mass="27433">MIDNIDRILNLNYKNLYKSAIGTTLCIVVAALTSPVQALTLVQERSALLGNDQLDWSSLGKIFDPFSPNPSAFLPSSFSATSSRGLGLNVDIAPPTEAGITPPFVFQTSPPPTGVPTNFASGDFALFTGFRPGSFPAPGNPGPITITFNKPVKSAGTQINVDDTPEFTAFISAFDSANNLLGTFSTPGTSSLALDNSAVFLGMSSDTANISRLVFSTSIPNRAVAINTISIATVPEPASTLGLLVVGVWGAGLMLKGKYQQTV</sequence>
<reference evidence="1 2" key="1">
    <citation type="submission" date="2017-08" db="EMBL/GenBank/DDBJ databases">
        <title>Draft genome sequence of filamentous cyanobacterium Calothrix elsteri CCALA 953.</title>
        <authorList>
            <person name="Gagunashvili A.N."/>
            <person name="Elster J."/>
            <person name="Andresson O.S."/>
        </authorList>
    </citation>
    <scope>NUCLEOTIDE SEQUENCE [LARGE SCALE GENOMIC DNA]</scope>
    <source>
        <strain evidence="1 2">CCALA 953</strain>
    </source>
</reference>
<gene>
    <name evidence="1" type="ORF">CK510_05275</name>
</gene>
<proteinExistence type="predicted"/>
<dbReference type="OrthoDB" id="573373at2"/>